<dbReference type="EMBL" id="BOOQ01000002">
    <property type="protein sequence ID" value="GII43690.1"/>
    <property type="molecule type" value="Genomic_DNA"/>
</dbReference>
<dbReference type="Proteomes" id="UP000644610">
    <property type="component" value="Unassembled WGS sequence"/>
</dbReference>
<gene>
    <name evidence="2" type="ORF">Psi02_01140</name>
</gene>
<comment type="caution">
    <text evidence="2">The sequence shown here is derived from an EMBL/GenBank/DDBJ whole genome shotgun (WGS) entry which is preliminary data.</text>
</comment>
<feature type="signal peptide" evidence="1">
    <location>
        <begin position="1"/>
        <end position="16"/>
    </location>
</feature>
<reference evidence="2" key="1">
    <citation type="submission" date="2021-01" db="EMBL/GenBank/DDBJ databases">
        <title>Whole genome shotgun sequence of Planotetraspora silvatica NBRC 100141.</title>
        <authorList>
            <person name="Komaki H."/>
            <person name="Tamura T."/>
        </authorList>
    </citation>
    <scope>NUCLEOTIDE SEQUENCE</scope>
    <source>
        <strain evidence="2">NBRC 100141</strain>
    </source>
</reference>
<organism evidence="2 3">
    <name type="scientific">Planotetraspora silvatica</name>
    <dbReference type="NCBI Taxonomy" id="234614"/>
    <lineage>
        <taxon>Bacteria</taxon>
        <taxon>Bacillati</taxon>
        <taxon>Actinomycetota</taxon>
        <taxon>Actinomycetes</taxon>
        <taxon>Streptosporangiales</taxon>
        <taxon>Streptosporangiaceae</taxon>
        <taxon>Planotetraspora</taxon>
    </lineage>
</organism>
<evidence type="ECO:0008006" key="4">
    <source>
        <dbReference type="Google" id="ProtNLM"/>
    </source>
</evidence>
<evidence type="ECO:0000256" key="1">
    <source>
        <dbReference type="SAM" id="SignalP"/>
    </source>
</evidence>
<keyword evidence="1" id="KW-0732">Signal</keyword>
<sequence>MGVMTRTTLGSAPALAALTIVLSACLSACQSAPHGARTGSASSTATTGSSADRAVYVTGAGPDDDACTRVVSAIGYLELSLLPAGQEDAQRYDGDVRGRFGYVRGTLAMYGPHLPASLAGPAATIEEVGTPLSTAGTDPSTRPALLREYRKASRSITSACPRP</sequence>
<feature type="chain" id="PRO_5038801902" description="DUF3558 domain-containing protein" evidence="1">
    <location>
        <begin position="17"/>
        <end position="163"/>
    </location>
</feature>
<proteinExistence type="predicted"/>
<evidence type="ECO:0000313" key="3">
    <source>
        <dbReference type="Proteomes" id="UP000644610"/>
    </source>
</evidence>
<protein>
    <recommendedName>
        <fullName evidence="4">DUF3558 domain-containing protein</fullName>
    </recommendedName>
</protein>
<name>A0A8J3UFE1_9ACTN</name>
<keyword evidence="3" id="KW-1185">Reference proteome</keyword>
<accession>A0A8J3UFE1</accession>
<dbReference type="AlphaFoldDB" id="A0A8J3UFE1"/>
<evidence type="ECO:0000313" key="2">
    <source>
        <dbReference type="EMBL" id="GII43690.1"/>
    </source>
</evidence>
<dbReference type="PROSITE" id="PS51257">
    <property type="entry name" value="PROKAR_LIPOPROTEIN"/>
    <property type="match status" value="1"/>
</dbReference>